<dbReference type="AlphaFoldDB" id="A0A7N0V5F0"/>
<evidence type="ECO:0000256" key="3">
    <source>
        <dbReference type="ARBA" id="ARBA00022964"/>
    </source>
</evidence>
<protein>
    <recommendedName>
        <fullName evidence="8">Carotenoid cleavage dioxygenase</fullName>
    </recommendedName>
</protein>
<evidence type="ECO:0000313" key="6">
    <source>
        <dbReference type="EnsemblPlants" id="Kaladp0102s0098.1.v1.1"/>
    </source>
</evidence>
<dbReference type="PANTHER" id="PTHR10543">
    <property type="entry name" value="BETA-CAROTENE DIOXYGENASE"/>
    <property type="match status" value="1"/>
</dbReference>
<dbReference type="Proteomes" id="UP000594263">
    <property type="component" value="Unplaced"/>
</dbReference>
<dbReference type="EnsemblPlants" id="Kaladp0102s0098.1.v1.1">
    <property type="protein sequence ID" value="Kaladp0102s0098.1.v1.1"/>
    <property type="gene ID" value="Kaladp0102s0098.v1.1"/>
</dbReference>
<comment type="cofactor">
    <cofactor evidence="5">
        <name>Fe(2+)</name>
        <dbReference type="ChEBI" id="CHEBI:29033"/>
    </cofactor>
    <text evidence="5">Binds 1 Fe(2+) ion per subunit.</text>
</comment>
<reference evidence="6" key="1">
    <citation type="submission" date="2021-01" db="UniProtKB">
        <authorList>
            <consortium name="EnsemblPlants"/>
        </authorList>
    </citation>
    <scope>IDENTIFICATION</scope>
</reference>
<evidence type="ECO:0008006" key="8">
    <source>
        <dbReference type="Google" id="ProtNLM"/>
    </source>
</evidence>
<dbReference type="PANTHER" id="PTHR10543:SF142">
    <property type="entry name" value="OS06G0162550 PROTEIN"/>
    <property type="match status" value="1"/>
</dbReference>
<dbReference type="Pfam" id="PF03055">
    <property type="entry name" value="RPE65"/>
    <property type="match status" value="1"/>
</dbReference>
<sequence length="634" mass="71130">MRHIPAAVLSCFEFDLCGRDIYRSTPVRLNNNLRERSFAMGLLADVRFRVKCAHRSSKLAAGVVQGLKKSVSLTLKALKWPPLMKELERLSRQLDASKACVRKIPPAVLDACFDLVFEFVDQPFPPLQRNYAPTEEIEEPFIITDIDGQIPDHFTEGVYIRNGPNPLFGGFKTTKSIMGQSNQLWIEGEGMLHALYLSKNSGDKRWTISYNNKYVESETFKLEKRRNKPSALPSIEGHPAAILSCYWLNLLRFGKANKDVSNTSVFELGGRCYAAAENHLPQEIDLLTLETLGEYDVNGAWNRPFTAHPKKDPVSGELIIIGVDAFKPYVELGVISADGERLVHKVDLQYKRRLICHDLGITQRYNVLLDFPLTIDVGRLVRGGPLIKYEGGEYARIGVMPRYGTSSSVRWFDVEPNITFHILNCFEDGDEVVVRGCRARQSIIPGPEMGLDKFEWFSRGFKPLKSTQGQNDGLSQDGSLFGRCYEWRLNTLTGEEFTGSRNKYGYTQVADSVASSAAGMPKFGGLAKLYLEEPDTGSEGVSSSLIKVKYHMFPENVFCTGAAFVPKPRGREEDDGWIISFVHNEAADISQVFIVDTKSFSSEPVAKLSLPRRVPYGFHGSYMPFPLQSSNLWS</sequence>
<evidence type="ECO:0000256" key="1">
    <source>
        <dbReference type="ARBA" id="ARBA00006787"/>
    </source>
</evidence>
<dbReference type="GO" id="GO:0046872">
    <property type="term" value="F:metal ion binding"/>
    <property type="evidence" value="ECO:0007669"/>
    <property type="project" value="UniProtKB-KW"/>
</dbReference>
<feature type="binding site" evidence="5">
    <location>
        <position position="308"/>
    </location>
    <ligand>
        <name>Fe cation</name>
        <dbReference type="ChEBI" id="CHEBI:24875"/>
        <note>catalytic</note>
    </ligand>
</feature>
<dbReference type="OMA" id="IGVTKMY"/>
<comment type="similarity">
    <text evidence="1">Belongs to the carotenoid oxygenase family.</text>
</comment>
<name>A0A7N0V5F0_KALFE</name>
<evidence type="ECO:0000256" key="5">
    <source>
        <dbReference type="PIRSR" id="PIRSR604294-1"/>
    </source>
</evidence>
<evidence type="ECO:0000256" key="4">
    <source>
        <dbReference type="ARBA" id="ARBA00023004"/>
    </source>
</evidence>
<keyword evidence="3" id="KW-0223">Dioxygenase</keyword>
<keyword evidence="7" id="KW-1185">Reference proteome</keyword>
<evidence type="ECO:0000256" key="2">
    <source>
        <dbReference type="ARBA" id="ARBA00022723"/>
    </source>
</evidence>
<keyword evidence="2 5" id="KW-0479">Metal-binding</keyword>
<feature type="binding site" evidence="5">
    <location>
        <position position="421"/>
    </location>
    <ligand>
        <name>Fe cation</name>
        <dbReference type="ChEBI" id="CHEBI:24875"/>
        <note>catalytic</note>
    </ligand>
</feature>
<proteinExistence type="inferred from homology"/>
<dbReference type="InterPro" id="IPR004294">
    <property type="entry name" value="Carotenoid_Oase"/>
</dbReference>
<dbReference type="GO" id="GO:0009570">
    <property type="term" value="C:chloroplast stroma"/>
    <property type="evidence" value="ECO:0007669"/>
    <property type="project" value="TreeGrafter"/>
</dbReference>
<feature type="binding site" evidence="5">
    <location>
        <position position="357"/>
    </location>
    <ligand>
        <name>Fe cation</name>
        <dbReference type="ChEBI" id="CHEBI:24875"/>
        <note>catalytic</note>
    </ligand>
</feature>
<accession>A0A7N0V5F0</accession>
<dbReference type="GO" id="GO:0010436">
    <property type="term" value="F:carotenoid dioxygenase activity"/>
    <property type="evidence" value="ECO:0007669"/>
    <property type="project" value="TreeGrafter"/>
</dbReference>
<dbReference type="Gramene" id="Kaladp0102s0098.1.v1.1">
    <property type="protein sequence ID" value="Kaladp0102s0098.1.v1.1"/>
    <property type="gene ID" value="Kaladp0102s0098.v1.1"/>
</dbReference>
<keyword evidence="3" id="KW-0560">Oxidoreductase</keyword>
<organism evidence="6 7">
    <name type="scientific">Kalanchoe fedtschenkoi</name>
    <name type="common">Lavender scallops</name>
    <name type="synonym">South American air plant</name>
    <dbReference type="NCBI Taxonomy" id="63787"/>
    <lineage>
        <taxon>Eukaryota</taxon>
        <taxon>Viridiplantae</taxon>
        <taxon>Streptophyta</taxon>
        <taxon>Embryophyta</taxon>
        <taxon>Tracheophyta</taxon>
        <taxon>Spermatophyta</taxon>
        <taxon>Magnoliopsida</taxon>
        <taxon>eudicotyledons</taxon>
        <taxon>Gunneridae</taxon>
        <taxon>Pentapetalae</taxon>
        <taxon>Saxifragales</taxon>
        <taxon>Crassulaceae</taxon>
        <taxon>Kalanchoe</taxon>
    </lineage>
</organism>
<feature type="binding site" evidence="5">
    <location>
        <position position="619"/>
    </location>
    <ligand>
        <name>Fe cation</name>
        <dbReference type="ChEBI" id="CHEBI:24875"/>
        <note>catalytic</note>
    </ligand>
</feature>
<evidence type="ECO:0000313" key="7">
    <source>
        <dbReference type="Proteomes" id="UP000594263"/>
    </source>
</evidence>
<keyword evidence="4 5" id="KW-0408">Iron</keyword>
<dbReference type="GO" id="GO:0016121">
    <property type="term" value="P:carotene catabolic process"/>
    <property type="evidence" value="ECO:0007669"/>
    <property type="project" value="TreeGrafter"/>
</dbReference>